<dbReference type="AlphaFoldDB" id="A0A094ZU58"/>
<sequence length="362" mass="41955">MTNDMLAAHIRDHFAQFTLLESGLRHPNSFMQDCAYHQLTPETRKQLIHLYYSLDESFLREFVGRRLSNKSRRELSDIAERCELQLRSCKRQFDNLSCVARRTEDLPGPLTDNIKNCFLLPEWLAECYAAVIFIASNRYIYTKTFDNLTGFDIKYDATVLQLQVQHIMTAVKTVIKLYDGFETSKKCLSYLTFENLAYCAGQLMTHWSTSGKDQKGETVVSIDLDLQFFHDLKECKPLIEKKEYLDKHKLLVIRNLSEIQAKIILTNLDSNFKPISKAVINLACGLSHAREMRNFFLDIIEKLHHIYITFLPIINDVLKRSDSSSTSRTKRVVPHNPMKWLMSSLITSKFLSYYRLLGNAAA</sequence>
<dbReference type="Pfam" id="PF05427">
    <property type="entry name" value="FIBP"/>
    <property type="match status" value="2"/>
</dbReference>
<dbReference type="STRING" id="6185.A0A094ZU58"/>
<reference evidence="1" key="1">
    <citation type="journal article" date="2012" name="Nat. Genet.">
        <title>Whole-genome sequence of Schistosoma haematobium.</title>
        <authorList>
            <person name="Young N.D."/>
            <person name="Jex A.R."/>
            <person name="Li B."/>
            <person name="Liu S."/>
            <person name="Yang L."/>
            <person name="Xiong Z."/>
            <person name="Li Y."/>
            <person name="Cantacessi C."/>
            <person name="Hall R.S."/>
            <person name="Xu X."/>
            <person name="Chen F."/>
            <person name="Wu X."/>
            <person name="Zerlotini A."/>
            <person name="Oliveira G."/>
            <person name="Hofmann A."/>
            <person name="Zhang G."/>
            <person name="Fang X."/>
            <person name="Kang Y."/>
            <person name="Campbell B.E."/>
            <person name="Loukas A."/>
            <person name="Ranganathan S."/>
            <person name="Rollinson D."/>
            <person name="Rinaldi G."/>
            <person name="Brindley P.J."/>
            <person name="Yang H."/>
            <person name="Wang J."/>
            <person name="Wang J."/>
            <person name="Gasser R.B."/>
        </authorList>
    </citation>
    <scope>NUCLEOTIDE SEQUENCE [LARGE SCALE GENOMIC DNA]</scope>
</reference>
<protein>
    <submittedName>
        <fullName evidence="1">Acidic fibroblast growth factor intracellular-binding protein</fullName>
    </submittedName>
</protein>
<evidence type="ECO:0000313" key="1">
    <source>
        <dbReference type="EMBL" id="KGB36659.1"/>
    </source>
</evidence>
<dbReference type="PANTHER" id="PTHR13223:SF2">
    <property type="entry name" value="ACIDIC FIBROBLAST GROWTH FACTOR INTRACELLULAR-BINDING PROTEIN"/>
    <property type="match status" value="1"/>
</dbReference>
<dbReference type="GO" id="GO:0005634">
    <property type="term" value="C:nucleus"/>
    <property type="evidence" value="ECO:0007669"/>
    <property type="project" value="TreeGrafter"/>
</dbReference>
<dbReference type="EMBL" id="KL250798">
    <property type="protein sequence ID" value="KGB36659.1"/>
    <property type="molecule type" value="Genomic_DNA"/>
</dbReference>
<dbReference type="PANTHER" id="PTHR13223">
    <property type="entry name" value="ACIDIC FIBROBLAST GROWTH FACTOR INTRACELLULAR BINDING PROTEIN"/>
    <property type="match status" value="1"/>
</dbReference>
<gene>
    <name evidence="1" type="ORF">MS3_04968</name>
</gene>
<dbReference type="InterPro" id="IPR008614">
    <property type="entry name" value="FIBP"/>
</dbReference>
<accession>A0A094ZU58</accession>
<proteinExistence type="predicted"/>
<name>A0A094ZU58_SCHHA</name>
<organism evidence="1">
    <name type="scientific">Schistosoma haematobium</name>
    <name type="common">Blood fluke</name>
    <dbReference type="NCBI Taxonomy" id="6185"/>
    <lineage>
        <taxon>Eukaryota</taxon>
        <taxon>Metazoa</taxon>
        <taxon>Spiralia</taxon>
        <taxon>Lophotrochozoa</taxon>
        <taxon>Platyhelminthes</taxon>
        <taxon>Trematoda</taxon>
        <taxon>Digenea</taxon>
        <taxon>Strigeidida</taxon>
        <taxon>Schistosomatoidea</taxon>
        <taxon>Schistosomatidae</taxon>
        <taxon>Schistosoma</taxon>
    </lineage>
</organism>